<comment type="caution">
    <text evidence="3">The sequence shown here is derived from an EMBL/GenBank/DDBJ whole genome shotgun (WGS) entry which is preliminary data.</text>
</comment>
<dbReference type="PANTHER" id="PTHR40038:SF1">
    <property type="entry name" value="MEMBRANE-ASSOCIATED PROTEIN TCAA"/>
    <property type="match status" value="1"/>
</dbReference>
<protein>
    <recommendedName>
        <fullName evidence="2">Formamidopyrimidine-DNA glycosylase catalytic domain-containing protein</fullName>
    </recommendedName>
</protein>
<dbReference type="OrthoDB" id="1895190at2"/>
<keyword evidence="1" id="KW-0812">Transmembrane</keyword>
<dbReference type="RefSeq" id="WP_148452865.1">
    <property type="nucleotide sequence ID" value="NZ_VSDO01000003.1"/>
</dbReference>
<name>A0A5D0CPH3_9BACL</name>
<feature type="transmembrane region" description="Helical" evidence="1">
    <location>
        <begin position="65"/>
        <end position="87"/>
    </location>
</feature>
<dbReference type="GO" id="GO:0005886">
    <property type="term" value="C:plasma membrane"/>
    <property type="evidence" value="ECO:0007669"/>
    <property type="project" value="UniProtKB-SubCell"/>
</dbReference>
<evidence type="ECO:0000313" key="4">
    <source>
        <dbReference type="Proteomes" id="UP000325218"/>
    </source>
</evidence>
<evidence type="ECO:0000259" key="2">
    <source>
        <dbReference type="PROSITE" id="PS51068"/>
    </source>
</evidence>
<reference evidence="3 4" key="1">
    <citation type="submission" date="2019-08" db="EMBL/GenBank/DDBJ databases">
        <title>Genome sequencing of Paenibacillus faecis DSM 23593(T).</title>
        <authorList>
            <person name="Kook J.-K."/>
            <person name="Park S.-N."/>
            <person name="Lim Y.K."/>
        </authorList>
    </citation>
    <scope>NUCLEOTIDE SEQUENCE [LARGE SCALE GENOMIC DNA]</scope>
    <source>
        <strain evidence="3 4">DSM 23593</strain>
    </source>
</reference>
<evidence type="ECO:0000313" key="3">
    <source>
        <dbReference type="EMBL" id="TYA11846.1"/>
    </source>
</evidence>
<dbReference type="PANTHER" id="PTHR40038">
    <property type="entry name" value="MEMBRANE-ASSOCIATED PROTEIN TCAA"/>
    <property type="match status" value="1"/>
</dbReference>
<dbReference type="Proteomes" id="UP000325218">
    <property type="component" value="Unassembled WGS sequence"/>
</dbReference>
<dbReference type="Pfam" id="PF22820">
    <property type="entry name" value="TcaA_3rd_4th"/>
    <property type="match status" value="1"/>
</dbReference>
<dbReference type="GO" id="GO:0006284">
    <property type="term" value="P:base-excision repair"/>
    <property type="evidence" value="ECO:0007669"/>
    <property type="project" value="InterPro"/>
</dbReference>
<keyword evidence="4" id="KW-1185">Reference proteome</keyword>
<dbReference type="AlphaFoldDB" id="A0A5D0CPH3"/>
<accession>A0A5D0CPH3</accession>
<evidence type="ECO:0000256" key="1">
    <source>
        <dbReference type="SAM" id="Phobius"/>
    </source>
</evidence>
<dbReference type="Pfam" id="PF22813">
    <property type="entry name" value="TcaA_2nd"/>
    <property type="match status" value="1"/>
</dbReference>
<dbReference type="PROSITE" id="PS51068">
    <property type="entry name" value="FPG_CAT"/>
    <property type="match status" value="1"/>
</dbReference>
<proteinExistence type="predicted"/>
<dbReference type="InterPro" id="IPR054530">
    <property type="entry name" value="TcaA_4th"/>
</dbReference>
<keyword evidence="1" id="KW-0472">Membrane</keyword>
<dbReference type="GO" id="GO:0008270">
    <property type="term" value="F:zinc ion binding"/>
    <property type="evidence" value="ECO:0007669"/>
    <property type="project" value="InterPro"/>
</dbReference>
<feature type="domain" description="Formamidopyrimidine-DNA glycosylase catalytic" evidence="2">
    <location>
        <begin position="203"/>
        <end position="302"/>
    </location>
</feature>
<organism evidence="3 4">
    <name type="scientific">Paenibacillus faecis</name>
    <dbReference type="NCBI Taxonomy" id="862114"/>
    <lineage>
        <taxon>Bacteria</taxon>
        <taxon>Bacillati</taxon>
        <taxon>Bacillota</taxon>
        <taxon>Bacilli</taxon>
        <taxon>Bacillales</taxon>
        <taxon>Paenibacillaceae</taxon>
        <taxon>Paenibacillus</taxon>
    </lineage>
</organism>
<dbReference type="EMBL" id="VSDO01000003">
    <property type="protein sequence ID" value="TYA11846.1"/>
    <property type="molecule type" value="Genomic_DNA"/>
</dbReference>
<gene>
    <name evidence="3" type="ORF">FRY98_13915</name>
</gene>
<sequence>MVNYCSECGVKLEAESRFCHECGTLVEDPDLAEAVPAAEPAGTEAVNLQNQAAPSGISWLRQHKWAAYGFLALLLVLGGLYSAGAYFTDGNRIVSRFEQVVKKGDAAALASLLQPGDKALIVNKDTALPLLNYLNKDEFARAFLVEELRDQVARAKKANKADKSDKGKEEFTASEGLGNSIIQVKKSGKALWLFDHYSLVVTPIYPYVDTTYEGTEISVDGKAIATSDDEYFGEELGPLMPGTHDMTAKYVGKYATLETKETVTFGDALKYYEVDLDLEGSYINVASDERDVAIFIDGKDTGLTTGSFEDIGPLLLDGSSEVYGQKEYPWGVVQSEKLPIKNTYIRVELEPENEAFRTTVQTAAKTFFQEMITALNTQDTSKAAHMSEPVKQSIDTLIQELKAQKAVYNGKVNKIAFDMDSIKLSDWGGEYKATVNMMVDLTESVHLSVDPSSKTTEDTSIKQTLELTYLEQRQWIVTDFYDAYSFNGANTEEILL</sequence>
<dbReference type="InterPro" id="IPR056902">
    <property type="entry name" value="NTF2_YvbJ"/>
</dbReference>
<dbReference type="InterPro" id="IPR012319">
    <property type="entry name" value="FPG_cat"/>
</dbReference>
<keyword evidence="1" id="KW-1133">Transmembrane helix</keyword>
<dbReference type="InterPro" id="IPR054529">
    <property type="entry name" value="TcaA_2nd"/>
</dbReference>
<dbReference type="GO" id="GO:0019104">
    <property type="term" value="F:DNA N-glycosylase activity"/>
    <property type="evidence" value="ECO:0007669"/>
    <property type="project" value="InterPro"/>
</dbReference>
<dbReference type="Pfam" id="PF25155">
    <property type="entry name" value="NTF2_YvbJ"/>
    <property type="match status" value="1"/>
</dbReference>
<dbReference type="GO" id="GO:0003906">
    <property type="term" value="F:DNA-(apurinic or apyrimidinic site) endonuclease activity"/>
    <property type="evidence" value="ECO:0007669"/>
    <property type="project" value="InterPro"/>
</dbReference>